<feature type="transmembrane region" description="Helical" evidence="1">
    <location>
        <begin position="57"/>
        <end position="74"/>
    </location>
</feature>
<reference evidence="2 3" key="1">
    <citation type="submission" date="2019-03" db="EMBL/GenBank/DDBJ databases">
        <authorList>
            <person name="Yang Y."/>
        </authorList>
    </citation>
    <scope>NUCLEOTIDE SEQUENCE [LARGE SCALE GENOMIC DNA]</scope>
    <source>
        <strain evidence="2 3">ASL-1</strain>
    </source>
</reference>
<dbReference type="GO" id="GO:0004190">
    <property type="term" value="F:aspartic-type endopeptidase activity"/>
    <property type="evidence" value="ECO:0007669"/>
    <property type="project" value="InterPro"/>
</dbReference>
<organism evidence="2 3">
    <name type="scientific">Jeotgalibacillus salarius</name>
    <dbReference type="NCBI Taxonomy" id="546023"/>
    <lineage>
        <taxon>Bacteria</taxon>
        <taxon>Bacillati</taxon>
        <taxon>Bacillota</taxon>
        <taxon>Bacilli</taxon>
        <taxon>Bacillales</taxon>
        <taxon>Caryophanaceae</taxon>
        <taxon>Jeotgalibacillus</taxon>
    </lineage>
</organism>
<feature type="transmembrane region" description="Helical" evidence="1">
    <location>
        <begin position="108"/>
        <end position="125"/>
    </location>
</feature>
<evidence type="ECO:0000256" key="1">
    <source>
        <dbReference type="SAM" id="Phobius"/>
    </source>
</evidence>
<dbReference type="AlphaFoldDB" id="A0A4Y8LCS9"/>
<name>A0A4Y8LCS9_9BACL</name>
<proteinExistence type="predicted"/>
<gene>
    <name evidence="2" type="ORF">E2626_12140</name>
</gene>
<dbReference type="GO" id="GO:0030436">
    <property type="term" value="P:asexual sporulation"/>
    <property type="evidence" value="ECO:0007669"/>
    <property type="project" value="InterPro"/>
</dbReference>
<protein>
    <recommendedName>
        <fullName evidence="4">Sigma-E processing peptidase SpoIIGA</fullName>
    </recommendedName>
</protein>
<evidence type="ECO:0000313" key="2">
    <source>
        <dbReference type="EMBL" id="TFE00228.1"/>
    </source>
</evidence>
<evidence type="ECO:0008006" key="4">
    <source>
        <dbReference type="Google" id="ProtNLM"/>
    </source>
</evidence>
<keyword evidence="1" id="KW-0812">Transmembrane</keyword>
<comment type="caution">
    <text evidence="2">The sequence shown here is derived from an EMBL/GenBank/DDBJ whole genome shotgun (WGS) entry which is preliminary data.</text>
</comment>
<evidence type="ECO:0000313" key="3">
    <source>
        <dbReference type="Proteomes" id="UP000297776"/>
    </source>
</evidence>
<dbReference type="GO" id="GO:0006508">
    <property type="term" value="P:proteolysis"/>
    <property type="evidence" value="ECO:0007669"/>
    <property type="project" value="InterPro"/>
</dbReference>
<feature type="transmembrane region" description="Helical" evidence="1">
    <location>
        <begin position="6"/>
        <end position="23"/>
    </location>
</feature>
<dbReference type="EMBL" id="SORX01000007">
    <property type="protein sequence ID" value="TFE00228.1"/>
    <property type="molecule type" value="Genomic_DNA"/>
</dbReference>
<keyword evidence="3" id="KW-1185">Reference proteome</keyword>
<accession>A0A4Y8LCS9</accession>
<dbReference type="RefSeq" id="WP_134382047.1">
    <property type="nucleotide sequence ID" value="NZ_SORX01000007.1"/>
</dbReference>
<dbReference type="InterPro" id="IPR005081">
    <property type="entry name" value="SpoIIGA"/>
</dbReference>
<feature type="transmembrane region" description="Helical" evidence="1">
    <location>
        <begin position="81"/>
        <end position="102"/>
    </location>
</feature>
<keyword evidence="1" id="KW-0472">Membrane</keyword>
<dbReference type="OrthoDB" id="2690199at2"/>
<dbReference type="Pfam" id="PF03419">
    <property type="entry name" value="Peptidase_U4"/>
    <property type="match status" value="1"/>
</dbReference>
<keyword evidence="1" id="KW-1133">Transmembrane helix</keyword>
<dbReference type="Proteomes" id="UP000297776">
    <property type="component" value="Unassembled WGS sequence"/>
</dbReference>
<sequence length="277" mass="31027">MTLYIEYLLLVNICGGLLLLFAANKCLRTGIKVRSACTILLLHTAMEWIVFSYYPQVSGLLSAVSILVISKYAVKGQAVSHVALIILIVFSSGSLTTFTNNLLNIQSYYYHFIMLLLILVGHSLVTQRISQGLTYSSVQASFVCEVKLTQKNKHWTGRGYLDSGNALSTPFNGKPVMFADSSVAAHLLPEEMVYYLNGQAECPHEWKQKISFIPSKSIHKECEILISVECDSVEVLSGGNKFVFEKMPVVFSKENYYVEQSCHCLLSPLQMLHCYQK</sequence>